<dbReference type="AlphaFoldDB" id="N0BCG9"/>
<dbReference type="Proteomes" id="UP000013307">
    <property type="component" value="Chromosome"/>
</dbReference>
<gene>
    <name evidence="2" type="ORF">Asulf_01318</name>
</gene>
<evidence type="ECO:0000313" key="3">
    <source>
        <dbReference type="Proteomes" id="UP000013307"/>
    </source>
</evidence>
<evidence type="ECO:0000313" key="2">
    <source>
        <dbReference type="EMBL" id="AGK61309.1"/>
    </source>
</evidence>
<dbReference type="OrthoDB" id="30861at2157"/>
<dbReference type="Pfam" id="PF04014">
    <property type="entry name" value="MazE_antitoxin"/>
    <property type="match status" value="1"/>
</dbReference>
<dbReference type="Gene3D" id="2.10.260.10">
    <property type="match status" value="1"/>
</dbReference>
<dbReference type="RefSeq" id="WP_015590907.1">
    <property type="nucleotide sequence ID" value="NC_021169.1"/>
</dbReference>
<dbReference type="GeneID" id="15392957"/>
<dbReference type="KEGG" id="ast:Asulf_01318"/>
<sequence length="49" mass="5359">MEEKILGLSSVTQKYQVTLTKDVRDVLGVKPGDKVVFVQKGDAVIVKKA</sequence>
<organism evidence="2 3">
    <name type="scientific">Archaeoglobus sulfaticallidus PM70-1</name>
    <dbReference type="NCBI Taxonomy" id="387631"/>
    <lineage>
        <taxon>Archaea</taxon>
        <taxon>Methanobacteriati</taxon>
        <taxon>Methanobacteriota</taxon>
        <taxon>Archaeoglobi</taxon>
        <taxon>Archaeoglobales</taxon>
        <taxon>Archaeoglobaceae</taxon>
        <taxon>Archaeoglobus</taxon>
    </lineage>
</organism>
<dbReference type="NCBIfam" id="TIGR01439">
    <property type="entry name" value="lp_hng_hel_AbrB"/>
    <property type="match status" value="1"/>
</dbReference>
<dbReference type="GO" id="GO:0003677">
    <property type="term" value="F:DNA binding"/>
    <property type="evidence" value="ECO:0007669"/>
    <property type="project" value="InterPro"/>
</dbReference>
<proteinExistence type="predicted"/>
<dbReference type="SMART" id="SM00966">
    <property type="entry name" value="SpoVT_AbrB"/>
    <property type="match status" value="1"/>
</dbReference>
<dbReference type="SUPFAM" id="SSF89447">
    <property type="entry name" value="AbrB/MazE/MraZ-like"/>
    <property type="match status" value="1"/>
</dbReference>
<reference evidence="2 3" key="1">
    <citation type="journal article" date="2013" name="Genome Announc.">
        <title>Complete Genome Sequence of the Thermophilic and Facultatively Chemolithoautotrophic Sulfate Reducer Archaeoglobus sulfaticallidus Strain PM70-1T.</title>
        <authorList>
            <person name="Stokke R."/>
            <person name="Hocking W.P."/>
            <person name="Steinsbu B.O."/>
            <person name="Steen I.H."/>
        </authorList>
    </citation>
    <scope>NUCLEOTIDE SEQUENCE [LARGE SCALE GENOMIC DNA]</scope>
    <source>
        <strain evidence="2">PM70-1</strain>
    </source>
</reference>
<evidence type="ECO:0000259" key="1">
    <source>
        <dbReference type="SMART" id="SM00966"/>
    </source>
</evidence>
<dbReference type="InterPro" id="IPR037914">
    <property type="entry name" value="SpoVT-AbrB_sf"/>
</dbReference>
<protein>
    <submittedName>
        <fullName evidence="2">Looped-hinge helix DNA binding domain, AbrB family</fullName>
    </submittedName>
</protein>
<dbReference type="EMBL" id="CP005290">
    <property type="protein sequence ID" value="AGK61309.1"/>
    <property type="molecule type" value="Genomic_DNA"/>
</dbReference>
<name>N0BCG9_9EURY</name>
<accession>N0BCG9</accession>
<dbReference type="InterPro" id="IPR007159">
    <property type="entry name" value="SpoVT-AbrB_dom"/>
</dbReference>
<dbReference type="HOGENOM" id="CLU_213600_0_0_2"/>
<feature type="domain" description="SpoVT-AbrB" evidence="1">
    <location>
        <begin position="9"/>
        <end position="49"/>
    </location>
</feature>
<dbReference type="eggNOG" id="arCOG00818">
    <property type="taxonomic scope" value="Archaea"/>
</dbReference>
<keyword evidence="3" id="KW-1185">Reference proteome</keyword>